<feature type="region of interest" description="Disordered" evidence="1">
    <location>
        <begin position="37"/>
        <end position="85"/>
    </location>
</feature>
<organism evidence="2 3">
    <name type="scientific">Pleurodeles waltl</name>
    <name type="common">Iberian ribbed newt</name>
    <dbReference type="NCBI Taxonomy" id="8319"/>
    <lineage>
        <taxon>Eukaryota</taxon>
        <taxon>Metazoa</taxon>
        <taxon>Chordata</taxon>
        <taxon>Craniata</taxon>
        <taxon>Vertebrata</taxon>
        <taxon>Euteleostomi</taxon>
        <taxon>Amphibia</taxon>
        <taxon>Batrachia</taxon>
        <taxon>Caudata</taxon>
        <taxon>Salamandroidea</taxon>
        <taxon>Salamandridae</taxon>
        <taxon>Pleurodelinae</taxon>
        <taxon>Pleurodeles</taxon>
    </lineage>
</organism>
<dbReference type="AlphaFoldDB" id="A0AAV7WUE0"/>
<name>A0AAV7WUE0_PLEWA</name>
<dbReference type="Proteomes" id="UP001066276">
    <property type="component" value="Chromosome 1_1"/>
</dbReference>
<gene>
    <name evidence="2" type="ORF">NDU88_004198</name>
</gene>
<evidence type="ECO:0000313" key="2">
    <source>
        <dbReference type="EMBL" id="KAJ1216597.1"/>
    </source>
</evidence>
<accession>A0AAV7WUE0</accession>
<protein>
    <submittedName>
        <fullName evidence="2">Uncharacterized protein</fullName>
    </submittedName>
</protein>
<dbReference type="EMBL" id="JANPWB010000001">
    <property type="protein sequence ID" value="KAJ1216597.1"/>
    <property type="molecule type" value="Genomic_DNA"/>
</dbReference>
<feature type="region of interest" description="Disordered" evidence="1">
    <location>
        <begin position="1"/>
        <end position="24"/>
    </location>
</feature>
<evidence type="ECO:0000313" key="3">
    <source>
        <dbReference type="Proteomes" id="UP001066276"/>
    </source>
</evidence>
<comment type="caution">
    <text evidence="2">The sequence shown here is derived from an EMBL/GenBank/DDBJ whole genome shotgun (WGS) entry which is preliminary data.</text>
</comment>
<reference evidence="2" key="1">
    <citation type="journal article" date="2022" name="bioRxiv">
        <title>Sequencing and chromosome-scale assembly of the giantPleurodeles waltlgenome.</title>
        <authorList>
            <person name="Brown T."/>
            <person name="Elewa A."/>
            <person name="Iarovenko S."/>
            <person name="Subramanian E."/>
            <person name="Araus A.J."/>
            <person name="Petzold A."/>
            <person name="Susuki M."/>
            <person name="Suzuki K.-i.T."/>
            <person name="Hayashi T."/>
            <person name="Toyoda A."/>
            <person name="Oliveira C."/>
            <person name="Osipova E."/>
            <person name="Leigh N.D."/>
            <person name="Simon A."/>
            <person name="Yun M.H."/>
        </authorList>
    </citation>
    <scope>NUCLEOTIDE SEQUENCE</scope>
    <source>
        <strain evidence="2">20211129_DDA</strain>
        <tissue evidence="2">Liver</tissue>
    </source>
</reference>
<evidence type="ECO:0000256" key="1">
    <source>
        <dbReference type="SAM" id="MobiDB-lite"/>
    </source>
</evidence>
<proteinExistence type="predicted"/>
<sequence>MDWGSPGVRLPQQRRPGPISSAPLPDIALIRHAGSAHLSMSGPNKQGKALIPGAVLCPGPATEPPVSRQQGTSPQPPVSVPLCPF</sequence>
<keyword evidence="3" id="KW-1185">Reference proteome</keyword>
<feature type="compositionally biased region" description="Pro residues" evidence="1">
    <location>
        <begin position="74"/>
        <end position="85"/>
    </location>
</feature>